<evidence type="ECO:0000313" key="11">
    <source>
        <dbReference type="EMBL" id="UYV80643.1"/>
    </source>
</evidence>
<feature type="coiled-coil region" evidence="9">
    <location>
        <begin position="616"/>
        <end position="647"/>
    </location>
</feature>
<evidence type="ECO:0000256" key="5">
    <source>
        <dbReference type="ARBA" id="ARBA00022884"/>
    </source>
</evidence>
<keyword evidence="9" id="KW-0175">Coiled coil</keyword>
<keyword evidence="12" id="KW-1185">Reference proteome</keyword>
<evidence type="ECO:0000313" key="12">
    <source>
        <dbReference type="Proteomes" id="UP001235939"/>
    </source>
</evidence>
<dbReference type="PROSITE" id="PS50102">
    <property type="entry name" value="RRM"/>
    <property type="match status" value="1"/>
</dbReference>
<name>A0ABY6LHJ0_9ARAC</name>
<keyword evidence="2 7" id="KW-0963">Cytoplasm</keyword>
<comment type="subunit">
    <text evidence="7 8">Component of the eukaryotic translation initiation factor 3 (eIF-3) complex.</text>
</comment>
<dbReference type="Pfam" id="PF08662">
    <property type="entry name" value="eIF2A"/>
    <property type="match status" value="1"/>
</dbReference>
<evidence type="ECO:0000259" key="10">
    <source>
        <dbReference type="PROSITE" id="PS50102"/>
    </source>
</evidence>
<dbReference type="InterPro" id="IPR015943">
    <property type="entry name" value="WD40/YVTN_repeat-like_dom_sf"/>
</dbReference>
<organism evidence="11 12">
    <name type="scientific">Cordylochernes scorpioides</name>
    <dbReference type="NCBI Taxonomy" id="51811"/>
    <lineage>
        <taxon>Eukaryota</taxon>
        <taxon>Metazoa</taxon>
        <taxon>Ecdysozoa</taxon>
        <taxon>Arthropoda</taxon>
        <taxon>Chelicerata</taxon>
        <taxon>Arachnida</taxon>
        <taxon>Pseudoscorpiones</taxon>
        <taxon>Cheliferoidea</taxon>
        <taxon>Chernetidae</taxon>
        <taxon>Cordylochernes</taxon>
    </lineage>
</organism>
<reference evidence="11 12" key="1">
    <citation type="submission" date="2022-01" db="EMBL/GenBank/DDBJ databases">
        <title>A chromosomal length assembly of Cordylochernes scorpioides.</title>
        <authorList>
            <person name="Zeh D."/>
            <person name="Zeh J."/>
        </authorList>
    </citation>
    <scope>NUCLEOTIDE SEQUENCE [LARGE SCALE GENOMIC DNA]</scope>
    <source>
        <strain evidence="11">IN4F17</strain>
        <tissue evidence="11">Whole Body</tissue>
    </source>
</reference>
<proteinExistence type="inferred from homology"/>
<dbReference type="PANTHER" id="PTHR14068">
    <property type="entry name" value="EUKARYOTIC TRANSLATION INITIATION FACTOR 3 EIF3 -RELATED"/>
    <property type="match status" value="1"/>
</dbReference>
<feature type="domain" description="RRM" evidence="10">
    <location>
        <begin position="47"/>
        <end position="132"/>
    </location>
</feature>
<keyword evidence="6 7" id="KW-0648">Protein biosynthesis</keyword>
<evidence type="ECO:0000256" key="8">
    <source>
        <dbReference type="PIRNR" id="PIRNR036424"/>
    </source>
</evidence>
<dbReference type="InterPro" id="IPR034363">
    <property type="entry name" value="eIF3B_RRM"/>
</dbReference>
<dbReference type="PANTHER" id="PTHR14068:SF0">
    <property type="entry name" value="EUKARYOTIC TRANSLATION INITIATION FACTOR 3 SUBUNIT B"/>
    <property type="match status" value="1"/>
</dbReference>
<keyword evidence="3 7" id="KW-0396">Initiation factor</keyword>
<dbReference type="CDD" id="cd12278">
    <property type="entry name" value="RRM_eIF3B"/>
    <property type="match status" value="1"/>
</dbReference>
<sequence length="745" mass="87391">MVDYIEEELNDDMFRDPEDFVDDISRNEIIADLLEEKKQMQAKVDAAKIVVDGVPKVRPDRVSKLQNILKRLLDTYGTVVKYDMPVDENGLTKGFVVARYEKEESAMAALKGLNGHRLDKQHKFIVFPYTDFEKYKNYDEEWVAPEIPPLERPTCLVSWLLNDQCYDQFAILSEENHKTSIYQNCLPQPEVVEEREGWSERTIAWSPKGTFLATMHSKGAAVWGDVGFRQISRFCHPNFSFLHFSPRENYLVTMCSTNIIIWNIWLKKKMRIFTLEDNLKTATWPIFKWSHDEKYFARIGVNTLNIYETPSFGLLEKKNIAIKGIRDFEWSPSDNTLCYWVEEEDQVPGKIILMEVPSCKEIRSKNIFKMNECKIRWQEAGDYLCVLTKRYKKFKKGQNGEMRYFGHYHNIDIFSMREKLIPVQNFEFEEEVSEIAWEPVGNKLAVLHGETQKSLSFYGIKSLNTFSLLKTLEKKQCNSIFWSPDGRHIVLAGLKSLNGMFEFFDTSDFSTLSKGDHFMANDVHWDPTGRYVVTTVSWWNHKSDNGFRVWSSRGEVIRKCNEAKMCQFLWRPRPKSLLSEEKNNEIKKNLKNYSKQFVLRDRLAKSKMDREMFEKKSKLLEEFEGFRQKKKQELEELQAERQKLRSFPPQQVIQCEHLVSEKASFSLPRREWVLLNRFRTGQGRCAELMKLWGYTKDPNCACNVPQSMSHILDDCPLYKFNGGISNLHSVTPEALNWLKALPLRL</sequence>
<evidence type="ECO:0000256" key="3">
    <source>
        <dbReference type="ARBA" id="ARBA00022540"/>
    </source>
</evidence>
<dbReference type="Proteomes" id="UP001235939">
    <property type="component" value="Chromosome 19"/>
</dbReference>
<dbReference type="SMART" id="SM00360">
    <property type="entry name" value="RRM"/>
    <property type="match status" value="1"/>
</dbReference>
<dbReference type="InterPro" id="IPR012677">
    <property type="entry name" value="Nucleotide-bd_a/b_plait_sf"/>
</dbReference>
<keyword evidence="5 7" id="KW-0694">RNA-binding</keyword>
<evidence type="ECO:0000256" key="9">
    <source>
        <dbReference type="SAM" id="Coils"/>
    </source>
</evidence>
<keyword evidence="4" id="KW-0853">WD repeat</keyword>
<evidence type="ECO:0000256" key="7">
    <source>
        <dbReference type="HAMAP-Rule" id="MF_03001"/>
    </source>
</evidence>
<comment type="subcellular location">
    <subcellularLocation>
        <location evidence="1 7 8">Cytoplasm</location>
    </subcellularLocation>
</comment>
<dbReference type="HAMAP" id="MF_03001">
    <property type="entry name" value="eIF3b"/>
    <property type="match status" value="1"/>
</dbReference>
<evidence type="ECO:0000256" key="1">
    <source>
        <dbReference type="ARBA" id="ARBA00004496"/>
    </source>
</evidence>
<dbReference type="SUPFAM" id="SSF54928">
    <property type="entry name" value="RNA-binding domain, RBD"/>
    <property type="match status" value="1"/>
</dbReference>
<dbReference type="SUPFAM" id="SSF82171">
    <property type="entry name" value="DPP6 N-terminal domain-like"/>
    <property type="match status" value="1"/>
</dbReference>
<evidence type="ECO:0000256" key="6">
    <source>
        <dbReference type="ARBA" id="ARBA00022917"/>
    </source>
</evidence>
<comment type="similarity">
    <text evidence="7 8">Belongs to the eIF-3 subunit B family.</text>
</comment>
<dbReference type="Gene3D" id="2.130.10.10">
    <property type="entry name" value="YVTN repeat-like/Quinoprotein amine dehydrogenase"/>
    <property type="match status" value="2"/>
</dbReference>
<dbReference type="PIRSF" id="PIRSF036424">
    <property type="entry name" value="eIF3b"/>
    <property type="match status" value="1"/>
</dbReference>
<dbReference type="InterPro" id="IPR011400">
    <property type="entry name" value="EIF3B"/>
</dbReference>
<dbReference type="Gene3D" id="3.30.70.330">
    <property type="match status" value="1"/>
</dbReference>
<dbReference type="EMBL" id="CP092881">
    <property type="protein sequence ID" value="UYV80643.1"/>
    <property type="molecule type" value="Genomic_DNA"/>
</dbReference>
<evidence type="ECO:0000256" key="4">
    <source>
        <dbReference type="ARBA" id="ARBA00022574"/>
    </source>
</evidence>
<dbReference type="InterPro" id="IPR035979">
    <property type="entry name" value="RBD_domain_sf"/>
</dbReference>
<dbReference type="Pfam" id="PF00076">
    <property type="entry name" value="RRM_1"/>
    <property type="match status" value="1"/>
</dbReference>
<gene>
    <name evidence="11" type="ORF">LAZ67_19001197</name>
</gene>
<accession>A0ABY6LHJ0</accession>
<comment type="function">
    <text evidence="8">Component of the eukaryotic translation initiation factor 3 (eIF-3) complex, which is involved in protein synthesis and, together with other initiation factors, stimulates binding of mRNA and methionyl-tRNAi to the 40S ribosome.</text>
</comment>
<dbReference type="InterPro" id="IPR013979">
    <property type="entry name" value="TIF_beta_prop-like"/>
</dbReference>
<protein>
    <recommendedName>
        <fullName evidence="7 8">Eukaryotic translation initiation factor 3 subunit B</fullName>
        <shortName evidence="7 8">eIF3b</shortName>
    </recommendedName>
    <alternativeName>
        <fullName evidence="7">Eukaryotic translation initiation factor 3 subunit 9</fullName>
    </alternativeName>
</protein>
<evidence type="ECO:0000256" key="2">
    <source>
        <dbReference type="ARBA" id="ARBA00022490"/>
    </source>
</evidence>
<comment type="function">
    <text evidence="7">RNA-binding component of the eukaryotic translation initiation factor 3 (eIF-3) complex, which is involved in protein synthesis of a specialized repertoire of mRNAs and, together with other initiation factors, stimulates binding of mRNA and methionyl-tRNAi to the 40S ribosome. The eIF-3 complex specifically targets and initiates translation of a subset of mRNAs involved in cell proliferation.</text>
</comment>
<dbReference type="InterPro" id="IPR000504">
    <property type="entry name" value="RRM_dom"/>
</dbReference>